<evidence type="ECO:0000313" key="5">
    <source>
        <dbReference type="EMBL" id="GMA94972.1"/>
    </source>
</evidence>
<gene>
    <name evidence="5" type="ORF">GCM10025881_17960</name>
</gene>
<dbReference type="PRINTS" id="PR00368">
    <property type="entry name" value="FADPNR"/>
</dbReference>
<keyword evidence="6" id="KW-1185">Reference proteome</keyword>
<protein>
    <submittedName>
        <fullName evidence="5">Pyridine nucleotide-disulfide oxidoreductase</fullName>
    </submittedName>
</protein>
<dbReference type="InterPro" id="IPR017224">
    <property type="entry name" value="Opine_Oxase_asu/HCN_bsu"/>
</dbReference>
<evidence type="ECO:0000313" key="6">
    <source>
        <dbReference type="Proteomes" id="UP001157034"/>
    </source>
</evidence>
<feature type="domain" description="BFD-like [2Fe-2S]-binding" evidence="3">
    <location>
        <begin position="382"/>
        <end position="435"/>
    </location>
</feature>
<comment type="caution">
    <text evidence="5">The sequence shown here is derived from an EMBL/GenBank/DDBJ whole genome shotgun (WGS) entry which is preliminary data.</text>
</comment>
<evidence type="ECO:0000259" key="4">
    <source>
        <dbReference type="Pfam" id="PF07992"/>
    </source>
</evidence>
<organism evidence="5 6">
    <name type="scientific">Pseudolysinimonas kribbensis</name>
    <dbReference type="NCBI Taxonomy" id="433641"/>
    <lineage>
        <taxon>Bacteria</taxon>
        <taxon>Bacillati</taxon>
        <taxon>Actinomycetota</taxon>
        <taxon>Actinomycetes</taxon>
        <taxon>Micrococcales</taxon>
        <taxon>Microbacteriaceae</taxon>
        <taxon>Pseudolysinimonas</taxon>
    </lineage>
</organism>
<dbReference type="CDD" id="cd19946">
    <property type="entry name" value="GlpA-like_Fer2_BFD-like"/>
    <property type="match status" value="1"/>
</dbReference>
<dbReference type="PANTHER" id="PTHR42949">
    <property type="entry name" value="ANAEROBIC GLYCEROL-3-PHOSPHATE DEHYDROGENASE SUBUNIT B"/>
    <property type="match status" value="1"/>
</dbReference>
<dbReference type="Pfam" id="PF07992">
    <property type="entry name" value="Pyr_redox_2"/>
    <property type="match status" value="1"/>
</dbReference>
<dbReference type="InterPro" id="IPR036188">
    <property type="entry name" value="FAD/NAD-bd_sf"/>
</dbReference>
<keyword evidence="2" id="KW-0732">Signal</keyword>
<evidence type="ECO:0000256" key="1">
    <source>
        <dbReference type="ARBA" id="ARBA00023002"/>
    </source>
</evidence>
<dbReference type="PIRSF" id="PIRSF037495">
    <property type="entry name" value="Opine_OX_OoxA/HcnB"/>
    <property type="match status" value="1"/>
</dbReference>
<dbReference type="InterPro" id="IPR041854">
    <property type="entry name" value="BFD-like_2Fe2S-bd_dom_sf"/>
</dbReference>
<dbReference type="PANTHER" id="PTHR42949:SF3">
    <property type="entry name" value="ANAEROBIC GLYCEROL-3-PHOSPHATE DEHYDROGENASE SUBUNIT B"/>
    <property type="match status" value="1"/>
</dbReference>
<accession>A0ABQ6K4S6</accession>
<dbReference type="EMBL" id="BSVB01000001">
    <property type="protein sequence ID" value="GMA94972.1"/>
    <property type="molecule type" value="Genomic_DNA"/>
</dbReference>
<evidence type="ECO:0000259" key="3">
    <source>
        <dbReference type="Pfam" id="PF04324"/>
    </source>
</evidence>
<name>A0ABQ6K4S6_9MICO</name>
<dbReference type="RefSeq" id="WP_284253833.1">
    <property type="nucleotide sequence ID" value="NZ_BAAAQO010000002.1"/>
</dbReference>
<evidence type="ECO:0000256" key="2">
    <source>
        <dbReference type="SAM" id="SignalP"/>
    </source>
</evidence>
<dbReference type="InterPro" id="IPR023753">
    <property type="entry name" value="FAD/NAD-binding_dom"/>
</dbReference>
<dbReference type="SUPFAM" id="SSF51905">
    <property type="entry name" value="FAD/NAD(P)-binding domain"/>
    <property type="match status" value="1"/>
</dbReference>
<feature type="signal peptide" evidence="2">
    <location>
        <begin position="1"/>
        <end position="21"/>
    </location>
</feature>
<proteinExistence type="predicted"/>
<dbReference type="InterPro" id="IPR051691">
    <property type="entry name" value="Metab_Enz_Cyan_OpOx_G3PDH"/>
</dbReference>
<sequence length="474" mass="49336">MNVVVVGAGPAGLAAAGAALAAGAEVTLVDATTQLGGQFWRHMPDARPAAAESALHHRWSRFTTLRDRLERHPRCRIRTGAQVWALDHVDGRPRLQLAIGAVDGPDRTMEILVPDALVLATGAHDLTLPFPGWDLPGVVTGGAAQALAKAERVAIGRRVVVAGAGPFLLPVAASLAATGATVLSVHEAAGRRQLAAGWAGALPVLPAMAGKLGELAGYARGQLRGRIPYRVGSGVIAAHGDDRVEAVTIARLDAQWRPVPGTQRTVEADALAVSHGFTPRLELALAAGCRLDAGRFVAVDADQRTSAPGVLAAGEVTGIGGADAALAEGAVAGWIAAGGAAHDPRVARARAAVRRYRRFARALAAAHGPRPGWRDGLTDDTIVCRCEEVPYGRLRATATATRTQSLRSLRLTTRAGLGPCQARICGRVVEELLARSTGAILDDAVSDWRPIVTPLRFGELARTPETIPTKGEST</sequence>
<feature type="domain" description="FAD/NAD(P)-binding" evidence="4">
    <location>
        <begin position="1"/>
        <end position="329"/>
    </location>
</feature>
<dbReference type="Gene3D" id="3.40.50.720">
    <property type="entry name" value="NAD(P)-binding Rossmann-like Domain"/>
    <property type="match status" value="1"/>
</dbReference>
<dbReference type="Gene3D" id="3.50.50.60">
    <property type="entry name" value="FAD/NAD(P)-binding domain"/>
    <property type="match status" value="2"/>
</dbReference>
<reference evidence="6" key="1">
    <citation type="journal article" date="2019" name="Int. J. Syst. Evol. Microbiol.">
        <title>The Global Catalogue of Microorganisms (GCM) 10K type strain sequencing project: providing services to taxonomists for standard genome sequencing and annotation.</title>
        <authorList>
            <consortium name="The Broad Institute Genomics Platform"/>
            <consortium name="The Broad Institute Genome Sequencing Center for Infectious Disease"/>
            <person name="Wu L."/>
            <person name="Ma J."/>
        </authorList>
    </citation>
    <scope>NUCLEOTIDE SEQUENCE [LARGE SCALE GENOMIC DNA]</scope>
    <source>
        <strain evidence="6">NBRC 108894</strain>
    </source>
</reference>
<keyword evidence="1" id="KW-0560">Oxidoreductase</keyword>
<dbReference type="Proteomes" id="UP001157034">
    <property type="component" value="Unassembled WGS sequence"/>
</dbReference>
<feature type="chain" id="PRO_5047125873" evidence="2">
    <location>
        <begin position="22"/>
        <end position="474"/>
    </location>
</feature>
<dbReference type="InterPro" id="IPR007419">
    <property type="entry name" value="BFD-like_2Fe2S-bd_dom"/>
</dbReference>
<dbReference type="Gene3D" id="1.10.10.1100">
    <property type="entry name" value="BFD-like [2Fe-2S]-binding domain"/>
    <property type="match status" value="1"/>
</dbReference>
<dbReference type="PRINTS" id="PR00411">
    <property type="entry name" value="PNDRDTASEI"/>
</dbReference>
<dbReference type="Pfam" id="PF04324">
    <property type="entry name" value="Fer2_BFD"/>
    <property type="match status" value="1"/>
</dbReference>